<evidence type="ECO:0000313" key="5">
    <source>
        <dbReference type="Proteomes" id="UP001494902"/>
    </source>
</evidence>
<comment type="similarity">
    <text evidence="1 2">Belongs to the cytochrome P450 family.</text>
</comment>
<evidence type="ECO:0000256" key="2">
    <source>
        <dbReference type="RuleBase" id="RU000461"/>
    </source>
</evidence>
<dbReference type="SUPFAM" id="SSF48264">
    <property type="entry name" value="Cytochrome P450"/>
    <property type="match status" value="1"/>
</dbReference>
<dbReference type="InterPro" id="IPR036396">
    <property type="entry name" value="Cyt_P450_sf"/>
</dbReference>
<dbReference type="PRINTS" id="PR00359">
    <property type="entry name" value="BP450"/>
</dbReference>
<keyword evidence="2" id="KW-0560">Oxidoreductase</keyword>
<dbReference type="EMBL" id="JBEDNQ010000007">
    <property type="protein sequence ID" value="MEQ3552414.1"/>
    <property type="molecule type" value="Genomic_DNA"/>
</dbReference>
<dbReference type="InterPro" id="IPR002397">
    <property type="entry name" value="Cyt_P450_B"/>
</dbReference>
<gene>
    <name evidence="4" type="ORF">WIS52_18220</name>
</gene>
<evidence type="ECO:0000256" key="3">
    <source>
        <dbReference type="SAM" id="MobiDB-lite"/>
    </source>
</evidence>
<dbReference type="CDD" id="cd11030">
    <property type="entry name" value="CYP105-like"/>
    <property type="match status" value="1"/>
</dbReference>
<keyword evidence="5" id="KW-1185">Reference proteome</keyword>
<sequence length="405" mass="44491">MTETTGRTEPLPIHMRRDRFTPDPDLDRYRDSGEIPLVRTAFGADAFLVTHYDDVREVLGDAATFSNAAGTALRRPDGPQLSDEELDRFRAGNLLAQDPPEHTRLRRMLTREFTQKRMARLEPRIHEIVDDHLDGLEKAGPGADLVREFSLPVPSLVICELLGVPYADRDEFQARSSRLLDLGLPQEERLAVSRQNREYMSRLVRGAQADPGEDILGMLVREHGDELTHDELTGIAGLLLIAGHETTSNMLALGTLALMENPEQADAIRADPDLARPAVEELLRWLSIVHTGVPRVTTVDTELRGVPIPADSIVVCSLPSANRDPAAGAADPAHLDVRHGGAGHVAFGHGVHHCLGAPLARMEMTTAFPALLRRFPALAPAGPVPPTAFRAYHFVYGMHTLPVTW</sequence>
<dbReference type="RefSeq" id="WP_349299478.1">
    <property type="nucleotide sequence ID" value="NZ_JBEDNQ010000007.1"/>
</dbReference>
<dbReference type="PRINTS" id="PR00385">
    <property type="entry name" value="P450"/>
</dbReference>
<comment type="caution">
    <text evidence="4">The sequence shown here is derived from an EMBL/GenBank/DDBJ whole genome shotgun (WGS) entry which is preliminary data.</text>
</comment>
<dbReference type="InterPro" id="IPR017972">
    <property type="entry name" value="Cyt_P450_CS"/>
</dbReference>
<reference evidence="4 5" key="1">
    <citation type="submission" date="2024-03" db="EMBL/GenBank/DDBJ databases">
        <title>Draft genome sequence of Pseudonocardia nematodicida JCM 31783.</title>
        <authorList>
            <person name="Butdee W."/>
            <person name="Duangmal K."/>
        </authorList>
    </citation>
    <scope>NUCLEOTIDE SEQUENCE [LARGE SCALE GENOMIC DNA]</scope>
    <source>
        <strain evidence="4 5">JCM 31783</strain>
    </source>
</reference>
<accession>A0ABV1KDM8</accession>
<dbReference type="InterPro" id="IPR001128">
    <property type="entry name" value="Cyt_P450"/>
</dbReference>
<keyword evidence="2" id="KW-0408">Iron</keyword>
<proteinExistence type="inferred from homology"/>
<dbReference type="Pfam" id="PF00067">
    <property type="entry name" value="p450"/>
    <property type="match status" value="2"/>
</dbReference>
<keyword evidence="2" id="KW-0349">Heme</keyword>
<evidence type="ECO:0000256" key="1">
    <source>
        <dbReference type="ARBA" id="ARBA00010617"/>
    </source>
</evidence>
<keyword evidence="2" id="KW-0503">Monooxygenase</keyword>
<organism evidence="4 5">
    <name type="scientific">Pseudonocardia nematodicida</name>
    <dbReference type="NCBI Taxonomy" id="1206997"/>
    <lineage>
        <taxon>Bacteria</taxon>
        <taxon>Bacillati</taxon>
        <taxon>Actinomycetota</taxon>
        <taxon>Actinomycetes</taxon>
        <taxon>Pseudonocardiales</taxon>
        <taxon>Pseudonocardiaceae</taxon>
        <taxon>Pseudonocardia</taxon>
    </lineage>
</organism>
<dbReference type="PROSITE" id="PS00086">
    <property type="entry name" value="CYTOCHROME_P450"/>
    <property type="match status" value="1"/>
</dbReference>
<dbReference type="PANTHER" id="PTHR46696:SF1">
    <property type="entry name" value="CYTOCHROME P450 YJIB-RELATED"/>
    <property type="match status" value="1"/>
</dbReference>
<feature type="compositionally biased region" description="Basic and acidic residues" evidence="3">
    <location>
        <begin position="18"/>
        <end position="31"/>
    </location>
</feature>
<dbReference type="Proteomes" id="UP001494902">
    <property type="component" value="Unassembled WGS sequence"/>
</dbReference>
<keyword evidence="2" id="KW-0479">Metal-binding</keyword>
<dbReference type="Gene3D" id="1.10.630.10">
    <property type="entry name" value="Cytochrome P450"/>
    <property type="match status" value="1"/>
</dbReference>
<dbReference type="PANTHER" id="PTHR46696">
    <property type="entry name" value="P450, PUTATIVE (EUROFUNG)-RELATED"/>
    <property type="match status" value="1"/>
</dbReference>
<name>A0ABV1KDM8_9PSEU</name>
<protein>
    <submittedName>
        <fullName evidence="4">Cytochrome P450</fullName>
    </submittedName>
</protein>
<evidence type="ECO:0000313" key="4">
    <source>
        <dbReference type="EMBL" id="MEQ3552414.1"/>
    </source>
</evidence>
<feature type="region of interest" description="Disordered" evidence="3">
    <location>
        <begin position="1"/>
        <end position="31"/>
    </location>
</feature>